<keyword evidence="1 4" id="KW-0732">Signal</keyword>
<dbReference type="AlphaFoldDB" id="A0A7J8FU38"/>
<dbReference type="InterPro" id="IPR036383">
    <property type="entry name" value="TSP1_rpt_sf"/>
</dbReference>
<evidence type="ECO:0000259" key="5">
    <source>
        <dbReference type="Pfam" id="PF19028"/>
    </source>
</evidence>
<dbReference type="GO" id="GO:0030036">
    <property type="term" value="P:actin cytoskeleton organization"/>
    <property type="evidence" value="ECO:0007669"/>
    <property type="project" value="TreeGrafter"/>
</dbReference>
<dbReference type="SMART" id="SM00209">
    <property type="entry name" value="TSP1"/>
    <property type="match status" value="1"/>
</dbReference>
<comment type="caution">
    <text evidence="6">The sequence shown here is derived from an EMBL/GenBank/DDBJ whole genome shotgun (WGS) entry which is preliminary data.</text>
</comment>
<feature type="chain" id="PRO_5029501667" evidence="4">
    <location>
        <begin position="18"/>
        <end position="166"/>
    </location>
</feature>
<proteinExistence type="predicted"/>
<evidence type="ECO:0000256" key="1">
    <source>
        <dbReference type="ARBA" id="ARBA00022729"/>
    </source>
</evidence>
<feature type="signal peptide" evidence="4">
    <location>
        <begin position="1"/>
        <end position="17"/>
    </location>
</feature>
<organism evidence="6 7">
    <name type="scientific">Molossus molossus</name>
    <name type="common">Pallas' mastiff bat</name>
    <name type="synonym">Vespertilio molossus</name>
    <dbReference type="NCBI Taxonomy" id="27622"/>
    <lineage>
        <taxon>Eukaryota</taxon>
        <taxon>Metazoa</taxon>
        <taxon>Chordata</taxon>
        <taxon>Craniata</taxon>
        <taxon>Vertebrata</taxon>
        <taxon>Euteleostomi</taxon>
        <taxon>Mammalia</taxon>
        <taxon>Eutheria</taxon>
        <taxon>Laurasiatheria</taxon>
        <taxon>Chiroptera</taxon>
        <taxon>Yangochiroptera</taxon>
        <taxon>Molossidae</taxon>
        <taxon>Molossus</taxon>
    </lineage>
</organism>
<keyword evidence="2" id="KW-1015">Disulfide bond</keyword>
<dbReference type="SUPFAM" id="SSF82895">
    <property type="entry name" value="TSP-1 type 1 repeat"/>
    <property type="match status" value="1"/>
</dbReference>
<gene>
    <name evidence="6" type="ORF">HJG59_018126</name>
</gene>
<dbReference type="PROSITE" id="PS50092">
    <property type="entry name" value="TSP1"/>
    <property type="match status" value="1"/>
</dbReference>
<dbReference type="EMBL" id="JACASF010000011">
    <property type="protein sequence ID" value="KAF6451284.1"/>
    <property type="molecule type" value="Genomic_DNA"/>
</dbReference>
<dbReference type="Pfam" id="PF19028">
    <property type="entry name" value="TSP1_spondin"/>
    <property type="match status" value="1"/>
</dbReference>
<protein>
    <submittedName>
        <fullName evidence="6">Thrombospondin type 1 domain containing 7B</fullName>
    </submittedName>
</protein>
<name>A0A7J8FU38_MOLMO</name>
<evidence type="ECO:0000313" key="7">
    <source>
        <dbReference type="Proteomes" id="UP000550707"/>
    </source>
</evidence>
<evidence type="ECO:0000256" key="4">
    <source>
        <dbReference type="SAM" id="SignalP"/>
    </source>
</evidence>
<dbReference type="InterPro" id="IPR051418">
    <property type="entry name" value="Spondin/Thrombospondin_T1"/>
</dbReference>
<evidence type="ECO:0000256" key="2">
    <source>
        <dbReference type="ARBA" id="ARBA00023157"/>
    </source>
</evidence>
<dbReference type="Proteomes" id="UP000550707">
    <property type="component" value="Unassembled WGS sequence"/>
</dbReference>
<dbReference type="GO" id="GO:0005886">
    <property type="term" value="C:plasma membrane"/>
    <property type="evidence" value="ECO:0007669"/>
    <property type="project" value="TreeGrafter"/>
</dbReference>
<dbReference type="InterPro" id="IPR044004">
    <property type="entry name" value="TSP1_spondin_dom"/>
</dbReference>
<feature type="domain" description="Spondin-like TSP1" evidence="5">
    <location>
        <begin position="58"/>
        <end position="113"/>
    </location>
</feature>
<sequence length="166" mass="18602">MLCVFACLVSLTPCALTESMGVIARHGQLCLHITWSRCPDSTRPETMRPCHLPCKKDCVVTAFSEWTPCPRLCKSGNATTRQSRYRIINQEAANGGRECPDTLFEERECEEVSLCPIYRWRPQKWSPCVLVPESVRQGIMSTSEACGKGVQTRDGGAKTFLRPSFL</sequence>
<accession>A0A7J8FU38</accession>
<dbReference type="FunFam" id="2.20.100.10:FF:000050">
    <property type="entry name" value="Thrombospondin type 1 domain containing 7B"/>
    <property type="match status" value="1"/>
</dbReference>
<dbReference type="Gene3D" id="2.20.100.10">
    <property type="entry name" value="Thrombospondin type-1 (TSP1) repeat"/>
    <property type="match status" value="1"/>
</dbReference>
<evidence type="ECO:0000256" key="3">
    <source>
        <dbReference type="ARBA" id="ARBA00023180"/>
    </source>
</evidence>
<keyword evidence="7" id="KW-1185">Reference proteome</keyword>
<reference evidence="6 7" key="1">
    <citation type="journal article" date="2020" name="Nature">
        <title>Six reference-quality genomes reveal evolution of bat adaptations.</title>
        <authorList>
            <person name="Jebb D."/>
            <person name="Huang Z."/>
            <person name="Pippel M."/>
            <person name="Hughes G.M."/>
            <person name="Lavrichenko K."/>
            <person name="Devanna P."/>
            <person name="Winkler S."/>
            <person name="Jermiin L.S."/>
            <person name="Skirmuntt E.C."/>
            <person name="Katzourakis A."/>
            <person name="Burkitt-Gray L."/>
            <person name="Ray D.A."/>
            <person name="Sullivan K.A.M."/>
            <person name="Roscito J.G."/>
            <person name="Kirilenko B.M."/>
            <person name="Davalos L.M."/>
            <person name="Corthals A.P."/>
            <person name="Power M.L."/>
            <person name="Jones G."/>
            <person name="Ransome R.D."/>
            <person name="Dechmann D.K.N."/>
            <person name="Locatelli A.G."/>
            <person name="Puechmaille S.J."/>
            <person name="Fedrigo O."/>
            <person name="Jarvis E.D."/>
            <person name="Hiller M."/>
            <person name="Vernes S.C."/>
            <person name="Myers E.W."/>
            <person name="Teeling E.C."/>
        </authorList>
    </citation>
    <scope>NUCLEOTIDE SEQUENCE [LARGE SCALE GENOMIC DNA]</scope>
    <source>
        <strain evidence="6">MMolMol1</strain>
        <tissue evidence="6">Muscle</tissue>
    </source>
</reference>
<dbReference type="PANTHER" id="PTHR11311:SF7">
    <property type="entry name" value="THROMBOSPONDIN TYPE-1 DOMAIN-CONTAINING PROTEIN 7B"/>
    <property type="match status" value="1"/>
</dbReference>
<evidence type="ECO:0000313" key="6">
    <source>
        <dbReference type="EMBL" id="KAF6451284.1"/>
    </source>
</evidence>
<dbReference type="PANTHER" id="PTHR11311">
    <property type="entry name" value="SPONDIN"/>
    <property type="match status" value="1"/>
</dbReference>
<dbReference type="InterPro" id="IPR000884">
    <property type="entry name" value="TSP1_rpt"/>
</dbReference>
<keyword evidence="3" id="KW-0325">Glycoprotein</keyword>